<sequence length="45" mass="5159">APRFRGDKFTPAKAGAGMTKRGVDDSLIICLLYYFATKWEMIQKY</sequence>
<dbReference type="EMBL" id="BARV01017901">
    <property type="protein sequence ID" value="GAI28608.1"/>
    <property type="molecule type" value="Genomic_DNA"/>
</dbReference>
<dbReference type="AlphaFoldDB" id="X1MBE5"/>
<accession>X1MBE5</accession>
<evidence type="ECO:0000313" key="1">
    <source>
        <dbReference type="EMBL" id="GAI28608.1"/>
    </source>
</evidence>
<reference evidence="1" key="1">
    <citation type="journal article" date="2014" name="Front. Microbiol.">
        <title>High frequency of phylogenetically diverse reductive dehalogenase-homologous genes in deep subseafloor sedimentary metagenomes.</title>
        <authorList>
            <person name="Kawai M."/>
            <person name="Futagami T."/>
            <person name="Toyoda A."/>
            <person name="Takaki Y."/>
            <person name="Nishi S."/>
            <person name="Hori S."/>
            <person name="Arai W."/>
            <person name="Tsubouchi T."/>
            <person name="Morono Y."/>
            <person name="Uchiyama I."/>
            <person name="Ito T."/>
            <person name="Fujiyama A."/>
            <person name="Inagaki F."/>
            <person name="Takami H."/>
        </authorList>
    </citation>
    <scope>NUCLEOTIDE SEQUENCE</scope>
    <source>
        <strain evidence="1">Expedition CK06-06</strain>
    </source>
</reference>
<feature type="non-terminal residue" evidence="1">
    <location>
        <position position="1"/>
    </location>
</feature>
<organism evidence="1">
    <name type="scientific">marine sediment metagenome</name>
    <dbReference type="NCBI Taxonomy" id="412755"/>
    <lineage>
        <taxon>unclassified sequences</taxon>
        <taxon>metagenomes</taxon>
        <taxon>ecological metagenomes</taxon>
    </lineage>
</organism>
<comment type="caution">
    <text evidence="1">The sequence shown here is derived from an EMBL/GenBank/DDBJ whole genome shotgun (WGS) entry which is preliminary data.</text>
</comment>
<gene>
    <name evidence="1" type="ORF">S06H3_30402</name>
</gene>
<name>X1MBE5_9ZZZZ</name>
<proteinExistence type="predicted"/>
<protein>
    <submittedName>
        <fullName evidence="1">Uncharacterized protein</fullName>
    </submittedName>
</protein>